<dbReference type="GO" id="GO:0042302">
    <property type="term" value="F:structural constituent of cuticle"/>
    <property type="evidence" value="ECO:0007669"/>
    <property type="project" value="UniProtKB-UniRule"/>
</dbReference>
<dbReference type="PANTHER" id="PTHR12236:SF76">
    <property type="entry name" value="ADULT-SPECIFIC CUTICULAR PROTEIN ACP-20-LIKE PROTEIN"/>
    <property type="match status" value="1"/>
</dbReference>
<gene>
    <name evidence="4" type="primary">106095254</name>
</gene>
<accession>A0A1I8P1M2</accession>
<protein>
    <submittedName>
        <fullName evidence="4">Uncharacterized protein</fullName>
    </submittedName>
</protein>
<dbReference type="PROSITE" id="PS51155">
    <property type="entry name" value="CHIT_BIND_RR_2"/>
    <property type="match status" value="1"/>
</dbReference>
<name>A0A1I8P1M2_STOCA</name>
<sequence>MQSFTLSLLMAIVGLTAGGHLNNGATSYLVLTKHEPSSNHYDHDWSRHSSDHGHGGWYHNDYHSYPKYEFKYGVENSKTGDIKNQWEHRDGDHVKGSYSFKEADGTTRIVDYHANGHHGFNAVVKTLGHAHYPEVRHRHGAWEGGYALESRDHGYGHATSYANFYLH</sequence>
<dbReference type="PRINTS" id="PR00947">
    <property type="entry name" value="CUTICLE"/>
</dbReference>
<evidence type="ECO:0000256" key="3">
    <source>
        <dbReference type="SAM" id="SignalP"/>
    </source>
</evidence>
<proteinExistence type="predicted"/>
<dbReference type="PROSITE" id="PS00233">
    <property type="entry name" value="CHIT_BIND_RR_1"/>
    <property type="match status" value="1"/>
</dbReference>
<dbReference type="Proteomes" id="UP000095300">
    <property type="component" value="Unassembled WGS sequence"/>
</dbReference>
<dbReference type="InterPro" id="IPR051217">
    <property type="entry name" value="Insect_Cuticle_Struc_Prot"/>
</dbReference>
<dbReference type="VEuPathDB" id="VectorBase:SCAU003992"/>
<dbReference type="GO" id="GO:0005615">
    <property type="term" value="C:extracellular space"/>
    <property type="evidence" value="ECO:0007669"/>
    <property type="project" value="TreeGrafter"/>
</dbReference>
<evidence type="ECO:0000256" key="1">
    <source>
        <dbReference type="ARBA" id="ARBA00022460"/>
    </source>
</evidence>
<dbReference type="AlphaFoldDB" id="A0A1I8P1M2"/>
<reference evidence="4" key="1">
    <citation type="submission" date="2020-05" db="UniProtKB">
        <authorList>
            <consortium name="EnsemblMetazoa"/>
        </authorList>
    </citation>
    <scope>IDENTIFICATION</scope>
    <source>
        <strain evidence="4">USDA</strain>
    </source>
</reference>
<dbReference type="Pfam" id="PF00379">
    <property type="entry name" value="Chitin_bind_4"/>
    <property type="match status" value="1"/>
</dbReference>
<dbReference type="EnsemblMetazoa" id="SCAU003992-RA">
    <property type="protein sequence ID" value="SCAU003992-PA"/>
    <property type="gene ID" value="SCAU003992"/>
</dbReference>
<dbReference type="PANTHER" id="PTHR12236">
    <property type="entry name" value="STRUCTURAL CONTITUENT OF CUTICLE"/>
    <property type="match status" value="1"/>
</dbReference>
<dbReference type="STRING" id="35570.A0A1I8P1M2"/>
<dbReference type="GO" id="GO:0031012">
    <property type="term" value="C:extracellular matrix"/>
    <property type="evidence" value="ECO:0007669"/>
    <property type="project" value="TreeGrafter"/>
</dbReference>
<keyword evidence="3" id="KW-0732">Signal</keyword>
<organism evidence="4 5">
    <name type="scientific">Stomoxys calcitrans</name>
    <name type="common">Stable fly</name>
    <name type="synonym">Conops calcitrans</name>
    <dbReference type="NCBI Taxonomy" id="35570"/>
    <lineage>
        <taxon>Eukaryota</taxon>
        <taxon>Metazoa</taxon>
        <taxon>Ecdysozoa</taxon>
        <taxon>Arthropoda</taxon>
        <taxon>Hexapoda</taxon>
        <taxon>Insecta</taxon>
        <taxon>Pterygota</taxon>
        <taxon>Neoptera</taxon>
        <taxon>Endopterygota</taxon>
        <taxon>Diptera</taxon>
        <taxon>Brachycera</taxon>
        <taxon>Muscomorpha</taxon>
        <taxon>Muscoidea</taxon>
        <taxon>Muscidae</taxon>
        <taxon>Stomoxys</taxon>
    </lineage>
</organism>
<dbReference type="InterPro" id="IPR031311">
    <property type="entry name" value="CHIT_BIND_RR_consensus"/>
</dbReference>
<feature type="chain" id="PRO_5009325883" evidence="3">
    <location>
        <begin position="19"/>
        <end position="167"/>
    </location>
</feature>
<dbReference type="InterPro" id="IPR000618">
    <property type="entry name" value="Insect_cuticle"/>
</dbReference>
<evidence type="ECO:0000256" key="2">
    <source>
        <dbReference type="PROSITE-ProRule" id="PRU00497"/>
    </source>
</evidence>
<evidence type="ECO:0000313" key="5">
    <source>
        <dbReference type="Proteomes" id="UP000095300"/>
    </source>
</evidence>
<evidence type="ECO:0000313" key="4">
    <source>
        <dbReference type="EnsemblMetazoa" id="SCAU003992-PA"/>
    </source>
</evidence>
<feature type="signal peptide" evidence="3">
    <location>
        <begin position="1"/>
        <end position="18"/>
    </location>
</feature>
<keyword evidence="1 2" id="KW-0193">Cuticle</keyword>
<keyword evidence="5" id="KW-1185">Reference proteome</keyword>